<dbReference type="Gene3D" id="3.90.79.10">
    <property type="entry name" value="Nucleoside Triphosphate Pyrophosphohydrolase"/>
    <property type="match status" value="1"/>
</dbReference>
<dbReference type="Pfam" id="PF00293">
    <property type="entry name" value="NUDIX"/>
    <property type="match status" value="1"/>
</dbReference>
<comment type="similarity">
    <text evidence="2 4">Belongs to the Nudix hydrolase family.</text>
</comment>
<dbReference type="PANTHER" id="PTHR43046:SF2">
    <property type="entry name" value="8-OXO-DGTP DIPHOSPHATASE-RELATED"/>
    <property type="match status" value="1"/>
</dbReference>
<gene>
    <name evidence="6" type="ORF">BW34_00580</name>
</gene>
<comment type="caution">
    <text evidence="6">The sequence shown here is derived from an EMBL/GenBank/DDBJ whole genome shotgun (WGS) entry which is preliminary data.</text>
</comment>
<evidence type="ECO:0000313" key="7">
    <source>
        <dbReference type="Proteomes" id="UP000024001"/>
    </source>
</evidence>
<dbReference type="InterPro" id="IPR020476">
    <property type="entry name" value="Nudix_hydrolase"/>
</dbReference>
<evidence type="ECO:0000256" key="3">
    <source>
        <dbReference type="ARBA" id="ARBA00022801"/>
    </source>
</evidence>
<dbReference type="RefSeq" id="WP_036309329.1">
    <property type="nucleotide sequence ID" value="NZ_CP031421.1"/>
</dbReference>
<dbReference type="KEGG" id="moo:BWL13_01614"/>
<keyword evidence="3 4" id="KW-0378">Hydrolase</keyword>
<name>A0A031G0A2_9MICO</name>
<dbReference type="GeneID" id="91431994"/>
<evidence type="ECO:0000259" key="5">
    <source>
        <dbReference type="PROSITE" id="PS51462"/>
    </source>
</evidence>
<dbReference type="PATRIC" id="fig|273677.3.peg.567"/>
<organism evidence="6 7">
    <name type="scientific">Microbacterium oleivorans</name>
    <dbReference type="NCBI Taxonomy" id="273677"/>
    <lineage>
        <taxon>Bacteria</taxon>
        <taxon>Bacillati</taxon>
        <taxon>Actinomycetota</taxon>
        <taxon>Actinomycetes</taxon>
        <taxon>Micrococcales</taxon>
        <taxon>Microbacteriaceae</taxon>
        <taxon>Microbacterium</taxon>
    </lineage>
</organism>
<dbReference type="CDD" id="cd04690">
    <property type="entry name" value="NUDIX_Hydrolase"/>
    <property type="match status" value="1"/>
</dbReference>
<accession>A0A031G0A2</accession>
<sequence>MLPSDAASAPSIRVSAAVIRDVDGRLLLVRKSGTTAFMQPGGKPEAGETPAETLVRELREELGVEVDLADLRSLGVFRADAANEPGHSVVADVFEVSISDQTPVAAAEIVEVRWAARADAERVEIAPLAAENFLDG</sequence>
<dbReference type="InterPro" id="IPR020084">
    <property type="entry name" value="NUDIX_hydrolase_CS"/>
</dbReference>
<dbReference type="PRINTS" id="PR00502">
    <property type="entry name" value="NUDIXFAMILY"/>
</dbReference>
<proteinExistence type="inferred from homology"/>
<dbReference type="eggNOG" id="COG1051">
    <property type="taxonomic scope" value="Bacteria"/>
</dbReference>
<dbReference type="EMBL" id="JFYO01000001">
    <property type="protein sequence ID" value="EZP29947.1"/>
    <property type="molecule type" value="Genomic_DNA"/>
</dbReference>
<dbReference type="AlphaFoldDB" id="A0A031G0A2"/>
<evidence type="ECO:0000256" key="4">
    <source>
        <dbReference type="RuleBase" id="RU003476"/>
    </source>
</evidence>
<dbReference type="OrthoDB" id="9801098at2"/>
<evidence type="ECO:0000313" key="6">
    <source>
        <dbReference type="EMBL" id="EZP29947.1"/>
    </source>
</evidence>
<protein>
    <submittedName>
        <fullName evidence="6">NTP pyrophosphohydrolase including oxidative damage repair enzyme</fullName>
    </submittedName>
</protein>
<dbReference type="PROSITE" id="PS00893">
    <property type="entry name" value="NUDIX_BOX"/>
    <property type="match status" value="1"/>
</dbReference>
<dbReference type="PANTHER" id="PTHR43046">
    <property type="entry name" value="GDP-MANNOSE MANNOSYL HYDROLASE"/>
    <property type="match status" value="1"/>
</dbReference>
<dbReference type="Proteomes" id="UP000024001">
    <property type="component" value="Unassembled WGS sequence"/>
</dbReference>
<feature type="domain" description="Nudix hydrolase" evidence="5">
    <location>
        <begin position="10"/>
        <end position="136"/>
    </location>
</feature>
<evidence type="ECO:0000256" key="2">
    <source>
        <dbReference type="ARBA" id="ARBA00005582"/>
    </source>
</evidence>
<dbReference type="InterPro" id="IPR015797">
    <property type="entry name" value="NUDIX_hydrolase-like_dom_sf"/>
</dbReference>
<comment type="cofactor">
    <cofactor evidence="1">
        <name>Mg(2+)</name>
        <dbReference type="ChEBI" id="CHEBI:18420"/>
    </cofactor>
</comment>
<dbReference type="SUPFAM" id="SSF55811">
    <property type="entry name" value="Nudix"/>
    <property type="match status" value="1"/>
</dbReference>
<reference evidence="6 7" key="1">
    <citation type="submission" date="2014-03" db="EMBL/GenBank/DDBJ databases">
        <title>Draft Genome Sequences of 13 Willow Endophytes.</title>
        <authorList>
            <person name="Gan H.Y."/>
            <person name="Gan H.M."/>
            <person name="Savka M.A."/>
            <person name="Hudson A.O."/>
        </authorList>
    </citation>
    <scope>NUCLEOTIDE SEQUENCE [LARGE SCALE GENOMIC DNA]</scope>
    <source>
        <strain evidence="6 7">RIT293</strain>
    </source>
</reference>
<dbReference type="InterPro" id="IPR000086">
    <property type="entry name" value="NUDIX_hydrolase_dom"/>
</dbReference>
<dbReference type="PROSITE" id="PS51462">
    <property type="entry name" value="NUDIX"/>
    <property type="match status" value="1"/>
</dbReference>
<keyword evidence="7" id="KW-1185">Reference proteome</keyword>
<dbReference type="GO" id="GO:0016787">
    <property type="term" value="F:hydrolase activity"/>
    <property type="evidence" value="ECO:0007669"/>
    <property type="project" value="UniProtKB-KW"/>
</dbReference>
<evidence type="ECO:0000256" key="1">
    <source>
        <dbReference type="ARBA" id="ARBA00001946"/>
    </source>
</evidence>